<dbReference type="PRINTS" id="PR00463">
    <property type="entry name" value="EP450I"/>
</dbReference>
<feature type="binding site" description="axial binding residue" evidence="2">
    <location>
        <position position="487"/>
    </location>
    <ligand>
        <name>heme</name>
        <dbReference type="ChEBI" id="CHEBI:30413"/>
    </ligand>
    <ligandPart>
        <name>Fe</name>
        <dbReference type="ChEBI" id="CHEBI:18248"/>
    </ligandPart>
</feature>
<dbReference type="GO" id="GO:0004497">
    <property type="term" value="F:monooxygenase activity"/>
    <property type="evidence" value="ECO:0007669"/>
    <property type="project" value="InterPro"/>
</dbReference>
<reference evidence="4" key="1">
    <citation type="journal article" date="2015" name="Genome Announc.">
        <title>Draft genome sequence of Talaromyces cellulolyticus strain Y-94, a source of lignocellulosic biomass-degrading enzymes.</title>
        <authorList>
            <person name="Fujii T."/>
            <person name="Koike H."/>
            <person name="Sawayama S."/>
            <person name="Yano S."/>
            <person name="Inoue H."/>
        </authorList>
    </citation>
    <scope>NUCLEOTIDE SEQUENCE [LARGE SCALE GENOMIC DNA]</scope>
    <source>
        <strain evidence="4">Y-94</strain>
    </source>
</reference>
<gene>
    <name evidence="3" type="ORF">TCE0_015r02177</name>
</gene>
<dbReference type="InterPro" id="IPR001128">
    <property type="entry name" value="Cyt_P450"/>
</dbReference>
<comment type="similarity">
    <text evidence="1">Belongs to the cytochrome P450 family.</text>
</comment>
<name>A0A6V8H5G5_TALPI</name>
<dbReference type="EMBL" id="DF933811">
    <property type="protein sequence ID" value="GAM34534.1"/>
    <property type="molecule type" value="Genomic_DNA"/>
</dbReference>
<organism evidence="3 4">
    <name type="scientific">Talaromyces pinophilus</name>
    <name type="common">Penicillium pinophilum</name>
    <dbReference type="NCBI Taxonomy" id="128442"/>
    <lineage>
        <taxon>Eukaryota</taxon>
        <taxon>Fungi</taxon>
        <taxon>Dikarya</taxon>
        <taxon>Ascomycota</taxon>
        <taxon>Pezizomycotina</taxon>
        <taxon>Eurotiomycetes</taxon>
        <taxon>Eurotiomycetidae</taxon>
        <taxon>Eurotiales</taxon>
        <taxon>Trichocomaceae</taxon>
        <taxon>Talaromyces</taxon>
        <taxon>Talaromyces sect. Talaromyces</taxon>
    </lineage>
</organism>
<dbReference type="GO" id="GO:0016705">
    <property type="term" value="F:oxidoreductase activity, acting on paired donors, with incorporation or reduction of molecular oxygen"/>
    <property type="evidence" value="ECO:0007669"/>
    <property type="project" value="InterPro"/>
</dbReference>
<dbReference type="GO" id="GO:0020037">
    <property type="term" value="F:heme binding"/>
    <property type="evidence" value="ECO:0007669"/>
    <property type="project" value="InterPro"/>
</dbReference>
<dbReference type="SUPFAM" id="SSF48264">
    <property type="entry name" value="Cytochrome P450"/>
    <property type="match status" value="1"/>
</dbReference>
<dbReference type="InterPro" id="IPR050121">
    <property type="entry name" value="Cytochrome_P450_monoxygenase"/>
</dbReference>
<comment type="cofactor">
    <cofactor evidence="2">
        <name>heme</name>
        <dbReference type="ChEBI" id="CHEBI:30413"/>
    </cofactor>
</comment>
<keyword evidence="2" id="KW-0479">Metal-binding</keyword>
<dbReference type="InterPro" id="IPR036396">
    <property type="entry name" value="Cyt_P450_sf"/>
</dbReference>
<protein>
    <submittedName>
        <fullName evidence="3">Cytochrome P450</fullName>
    </submittedName>
</protein>
<evidence type="ECO:0000256" key="2">
    <source>
        <dbReference type="PIRSR" id="PIRSR602401-1"/>
    </source>
</evidence>
<dbReference type="Pfam" id="PF00067">
    <property type="entry name" value="p450"/>
    <property type="match status" value="1"/>
</dbReference>
<keyword evidence="4" id="KW-1185">Reference proteome</keyword>
<comment type="caution">
    <text evidence="3">The sequence shown here is derived from an EMBL/GenBank/DDBJ whole genome shotgun (WGS) entry which is preliminary data.</text>
</comment>
<dbReference type="PANTHER" id="PTHR24305">
    <property type="entry name" value="CYTOCHROME P450"/>
    <property type="match status" value="1"/>
</dbReference>
<sequence>MLLYYLITFPFVLFAAVRTYNLIKNYIDARKYGLPIILLPVSFEDVWWMIIRPLFAWVERLPLGLGDWYVYTEMGWPTVDGDRTTKRLGENFVLCSPYSNHIITCYPAGAETIYRNHSKWHFPPAQSQIFAFYGQNVSSTTGADWQRHRKITTAAFNEHFMQEVWSESTKKAALLNLAEERDRKLDRIRSTFDVLAMNVLAVVGFGQERLLNTATPGHKQSLMECLGFILQHILLTAIFNSLKVPDFLLPGVLQRLKRSVAEFKLYMEELVLHQMKQPSSASKTEGSPPTLLEAMVNANEAEKQQLQKTAGRPSYLTESELYGNLFVFNLAGYETTASTMTFALSFLATNTEVQSWIAEEINRYYTSQNGEKRGYAYAYPKLVRCMALMYETLRLASPAPLLVRAPSSPQELPIILPNGEERIVTVNPGTLVGGHFYGGHLSPRWGPDAHVFNPKRFISKSTVTGEEELVTPPDTLFIPWLTGPRVCPGKKFSQVEFVAIVAQIFSEYRVHVLPENNESEADARARFEGVVGQKYFNVSTHLKKPVEGAVRFVQR</sequence>
<dbReference type="Proteomes" id="UP000053095">
    <property type="component" value="Unassembled WGS sequence"/>
</dbReference>
<dbReference type="PANTHER" id="PTHR24305:SF166">
    <property type="entry name" value="CYTOCHROME P450 12A4, MITOCHONDRIAL-RELATED"/>
    <property type="match status" value="1"/>
</dbReference>
<accession>A0A6V8H5G5</accession>
<dbReference type="InterPro" id="IPR002401">
    <property type="entry name" value="Cyt_P450_E_grp-I"/>
</dbReference>
<dbReference type="GO" id="GO:0005506">
    <property type="term" value="F:iron ion binding"/>
    <property type="evidence" value="ECO:0007669"/>
    <property type="project" value="InterPro"/>
</dbReference>
<keyword evidence="2" id="KW-0349">Heme</keyword>
<keyword evidence="2" id="KW-0408">Iron</keyword>
<dbReference type="AlphaFoldDB" id="A0A6V8H5G5"/>
<dbReference type="PRINTS" id="PR00385">
    <property type="entry name" value="P450"/>
</dbReference>
<evidence type="ECO:0000313" key="3">
    <source>
        <dbReference type="EMBL" id="GAM34534.1"/>
    </source>
</evidence>
<dbReference type="CDD" id="cd11070">
    <property type="entry name" value="CYP56-like"/>
    <property type="match status" value="1"/>
</dbReference>
<evidence type="ECO:0000313" key="4">
    <source>
        <dbReference type="Proteomes" id="UP000053095"/>
    </source>
</evidence>
<proteinExistence type="inferred from homology"/>
<dbReference type="Gene3D" id="1.10.630.10">
    <property type="entry name" value="Cytochrome P450"/>
    <property type="match status" value="1"/>
</dbReference>
<evidence type="ECO:0000256" key="1">
    <source>
        <dbReference type="ARBA" id="ARBA00010617"/>
    </source>
</evidence>